<dbReference type="InterPro" id="IPR010548">
    <property type="entry name" value="BNIP3"/>
</dbReference>
<evidence type="ECO:0000256" key="8">
    <source>
        <dbReference type="ARBA" id="ARBA00023136"/>
    </source>
</evidence>
<keyword evidence="7" id="KW-0496">Mitochondrion</keyword>
<evidence type="ECO:0000256" key="1">
    <source>
        <dbReference type="ARBA" id="ARBA00004167"/>
    </source>
</evidence>
<evidence type="ECO:0000256" key="9">
    <source>
        <dbReference type="SAM" id="Phobius"/>
    </source>
</evidence>
<evidence type="ECO:0000256" key="4">
    <source>
        <dbReference type="ARBA" id="ARBA00022692"/>
    </source>
</evidence>
<sequence>MILFVSPPGWVERLHSSCWKCSSSTKEEDFSCKQLAFRVLLFLADANMSHSVKSLDEENLIDSWVDLNATGELSRGSDSSQKRSTPISSLINSGKLEKLLWEAQRESCHSSVVGSGISSHRESPKSPRSPIVEDAALEELIPSQCESGQRRHGSTDWIWEWSSKPDQRPPKEWKMQHPRSTLSLRNSRAAKSGLFSSEMLTILIVTNLLSVLIGTGIGLCISKRIGSEFFHWSKH</sequence>
<evidence type="ECO:0000256" key="5">
    <source>
        <dbReference type="ARBA" id="ARBA00022703"/>
    </source>
</evidence>
<dbReference type="PANTHER" id="PTHR15186:SF5">
    <property type="entry name" value="BNIP3, ISOFORM A"/>
    <property type="match status" value="1"/>
</dbReference>
<dbReference type="GO" id="GO:0005634">
    <property type="term" value="C:nucleus"/>
    <property type="evidence" value="ECO:0007669"/>
    <property type="project" value="TreeGrafter"/>
</dbReference>
<keyword evidence="5" id="KW-0053">Apoptosis</keyword>
<evidence type="ECO:0000256" key="7">
    <source>
        <dbReference type="ARBA" id="ARBA00023128"/>
    </source>
</evidence>
<keyword evidence="11" id="KW-1185">Reference proteome</keyword>
<comment type="subcellular location">
    <subcellularLocation>
        <location evidence="1">Membrane</location>
        <topology evidence="1">Single-pass membrane protein</topology>
    </subcellularLocation>
    <subcellularLocation>
        <location evidence="2">Mitochondrion membrane</location>
    </subcellularLocation>
</comment>
<evidence type="ECO:0000313" key="10">
    <source>
        <dbReference type="EMBL" id="GFS79583.1"/>
    </source>
</evidence>
<dbReference type="GO" id="GO:0042802">
    <property type="term" value="F:identical protein binding"/>
    <property type="evidence" value="ECO:0007669"/>
    <property type="project" value="UniProtKB-ARBA"/>
</dbReference>
<keyword evidence="8 9" id="KW-0472">Membrane</keyword>
<evidence type="ECO:0000256" key="2">
    <source>
        <dbReference type="ARBA" id="ARBA00004325"/>
    </source>
</evidence>
<dbReference type="Proteomes" id="UP000887013">
    <property type="component" value="Unassembled WGS sequence"/>
</dbReference>
<dbReference type="EMBL" id="BMAW01097434">
    <property type="protein sequence ID" value="GFS79583.1"/>
    <property type="molecule type" value="Genomic_DNA"/>
</dbReference>
<protein>
    <recommendedName>
        <fullName evidence="12">BCL2/adenovirus E1B 19 kDa protein-interacting protein 3</fullName>
    </recommendedName>
</protein>
<name>A0A8X6MUZ0_NEPPI</name>
<organism evidence="10 11">
    <name type="scientific">Nephila pilipes</name>
    <name type="common">Giant wood spider</name>
    <name type="synonym">Nephila maculata</name>
    <dbReference type="NCBI Taxonomy" id="299642"/>
    <lineage>
        <taxon>Eukaryota</taxon>
        <taxon>Metazoa</taxon>
        <taxon>Ecdysozoa</taxon>
        <taxon>Arthropoda</taxon>
        <taxon>Chelicerata</taxon>
        <taxon>Arachnida</taxon>
        <taxon>Araneae</taxon>
        <taxon>Araneomorphae</taxon>
        <taxon>Entelegynae</taxon>
        <taxon>Araneoidea</taxon>
        <taxon>Nephilidae</taxon>
        <taxon>Nephila</taxon>
    </lineage>
</organism>
<dbReference type="GO" id="GO:0005741">
    <property type="term" value="C:mitochondrial outer membrane"/>
    <property type="evidence" value="ECO:0007669"/>
    <property type="project" value="TreeGrafter"/>
</dbReference>
<dbReference type="AlphaFoldDB" id="A0A8X6MUZ0"/>
<accession>A0A8X6MUZ0</accession>
<evidence type="ECO:0000256" key="6">
    <source>
        <dbReference type="ARBA" id="ARBA00022989"/>
    </source>
</evidence>
<evidence type="ECO:0008006" key="12">
    <source>
        <dbReference type="Google" id="ProtNLM"/>
    </source>
</evidence>
<dbReference type="OrthoDB" id="5857140at2759"/>
<comment type="similarity">
    <text evidence="3">Belongs to the NIP3 family.</text>
</comment>
<gene>
    <name evidence="10" type="primary">BNIP3</name>
    <name evidence="10" type="ORF">NPIL_703641</name>
</gene>
<feature type="transmembrane region" description="Helical" evidence="9">
    <location>
        <begin position="199"/>
        <end position="221"/>
    </location>
</feature>
<keyword evidence="4 9" id="KW-0812">Transmembrane</keyword>
<keyword evidence="6 9" id="KW-1133">Transmembrane helix</keyword>
<dbReference type="GO" id="GO:0097345">
    <property type="term" value="P:mitochondrial outer membrane permeabilization"/>
    <property type="evidence" value="ECO:0007669"/>
    <property type="project" value="TreeGrafter"/>
</dbReference>
<proteinExistence type="inferred from homology"/>
<evidence type="ECO:0000256" key="3">
    <source>
        <dbReference type="ARBA" id="ARBA00007710"/>
    </source>
</evidence>
<evidence type="ECO:0000313" key="11">
    <source>
        <dbReference type="Proteomes" id="UP000887013"/>
    </source>
</evidence>
<dbReference type="Pfam" id="PF06553">
    <property type="entry name" value="BNIP3"/>
    <property type="match status" value="1"/>
</dbReference>
<dbReference type="GO" id="GO:0043065">
    <property type="term" value="P:positive regulation of apoptotic process"/>
    <property type="evidence" value="ECO:0007669"/>
    <property type="project" value="InterPro"/>
</dbReference>
<dbReference type="PANTHER" id="PTHR15186">
    <property type="entry name" value="RE48077P"/>
    <property type="match status" value="1"/>
</dbReference>
<reference evidence="10" key="1">
    <citation type="submission" date="2020-08" db="EMBL/GenBank/DDBJ databases">
        <title>Multicomponent nature underlies the extraordinary mechanical properties of spider dragline silk.</title>
        <authorList>
            <person name="Kono N."/>
            <person name="Nakamura H."/>
            <person name="Mori M."/>
            <person name="Yoshida Y."/>
            <person name="Ohtoshi R."/>
            <person name="Malay A.D."/>
            <person name="Moran D.A.P."/>
            <person name="Tomita M."/>
            <person name="Numata K."/>
            <person name="Arakawa K."/>
        </authorList>
    </citation>
    <scope>NUCLEOTIDE SEQUENCE</scope>
</reference>
<comment type="caution">
    <text evidence="10">The sequence shown here is derived from an EMBL/GenBank/DDBJ whole genome shotgun (WGS) entry which is preliminary data.</text>
</comment>